<dbReference type="NCBIfam" id="TIGR02281">
    <property type="entry name" value="clan_AA_DTGA"/>
    <property type="match status" value="1"/>
</dbReference>
<dbReference type="Proteomes" id="UP000663923">
    <property type="component" value="Chromosome"/>
</dbReference>
<sequence>MPDENTVSKAPKANVAQIANVGPVGISSSHPHVISRSSDGLFYIDGNIDGVTVRFAVDTGASIVVLNAQDAKRVGLGTENRLKQRIRTASGYGMMAWQRADNIMIAGQSLGRLEVAIMEDGPDVSLLGLNALSRLGSITIEQDQLFIE</sequence>
<dbReference type="InterPro" id="IPR034122">
    <property type="entry name" value="Retropepsin-like_bacterial"/>
</dbReference>
<reference evidence="1 2" key="1">
    <citation type="submission" date="2021-03" db="EMBL/GenBank/DDBJ databases">
        <title>Complete genome of Parasphingorhabdus_sp.JHSY0214.</title>
        <authorList>
            <person name="Yoo J.H."/>
            <person name="Bae J.W."/>
        </authorList>
    </citation>
    <scope>NUCLEOTIDE SEQUENCE [LARGE SCALE GENOMIC DNA]</scope>
    <source>
        <strain evidence="1 2">JHSY0214</strain>
    </source>
</reference>
<name>A0ABX7T5S6_9SPHN</name>
<dbReference type="InterPro" id="IPR021109">
    <property type="entry name" value="Peptidase_aspartic_dom_sf"/>
</dbReference>
<organism evidence="1 2">
    <name type="scientific">Parasphingorhabdus cellanae</name>
    <dbReference type="NCBI Taxonomy" id="2806553"/>
    <lineage>
        <taxon>Bacteria</taxon>
        <taxon>Pseudomonadati</taxon>
        <taxon>Pseudomonadota</taxon>
        <taxon>Alphaproteobacteria</taxon>
        <taxon>Sphingomonadales</taxon>
        <taxon>Sphingomonadaceae</taxon>
        <taxon>Parasphingorhabdus</taxon>
    </lineage>
</organism>
<proteinExistence type="predicted"/>
<dbReference type="SUPFAM" id="SSF50630">
    <property type="entry name" value="Acid proteases"/>
    <property type="match status" value="1"/>
</dbReference>
<keyword evidence="2" id="KW-1185">Reference proteome</keyword>
<gene>
    <name evidence="1" type="ORF">J4G78_05025</name>
</gene>
<evidence type="ECO:0000313" key="1">
    <source>
        <dbReference type="EMBL" id="QTD56935.1"/>
    </source>
</evidence>
<dbReference type="GO" id="GO:0008233">
    <property type="term" value="F:peptidase activity"/>
    <property type="evidence" value="ECO:0007669"/>
    <property type="project" value="UniProtKB-KW"/>
</dbReference>
<dbReference type="CDD" id="cd05483">
    <property type="entry name" value="retropepsin_like_bacteria"/>
    <property type="match status" value="1"/>
</dbReference>
<dbReference type="GO" id="GO:0006508">
    <property type="term" value="P:proteolysis"/>
    <property type="evidence" value="ECO:0007669"/>
    <property type="project" value="UniProtKB-KW"/>
</dbReference>
<dbReference type="InterPro" id="IPR001969">
    <property type="entry name" value="Aspartic_peptidase_AS"/>
</dbReference>
<dbReference type="Gene3D" id="2.40.70.10">
    <property type="entry name" value="Acid Proteases"/>
    <property type="match status" value="1"/>
</dbReference>
<keyword evidence="1" id="KW-0378">Hydrolase</keyword>
<evidence type="ECO:0000313" key="2">
    <source>
        <dbReference type="Proteomes" id="UP000663923"/>
    </source>
</evidence>
<dbReference type="RefSeq" id="WP_207989036.1">
    <property type="nucleotide sequence ID" value="NZ_CP071794.1"/>
</dbReference>
<dbReference type="EMBL" id="CP071794">
    <property type="protein sequence ID" value="QTD56935.1"/>
    <property type="molecule type" value="Genomic_DNA"/>
</dbReference>
<dbReference type="InterPro" id="IPR011969">
    <property type="entry name" value="Clan_AA_Asp_peptidase_C"/>
</dbReference>
<dbReference type="PROSITE" id="PS00141">
    <property type="entry name" value="ASP_PROTEASE"/>
    <property type="match status" value="1"/>
</dbReference>
<keyword evidence="1" id="KW-0645">Protease</keyword>
<protein>
    <submittedName>
        <fullName evidence="1">TIGR02281 family clan AA aspartic protease</fullName>
        <ecNumber evidence="1">3.4.23.-</ecNumber>
    </submittedName>
</protein>
<dbReference type="Pfam" id="PF13975">
    <property type="entry name" value="gag-asp_proteas"/>
    <property type="match status" value="1"/>
</dbReference>
<dbReference type="EC" id="3.4.23.-" evidence="1"/>
<accession>A0ABX7T5S6</accession>